<name>A0A8E2ALG7_9APHY</name>
<feature type="region of interest" description="Disordered" evidence="1">
    <location>
        <begin position="113"/>
        <end position="148"/>
    </location>
</feature>
<dbReference type="EMBL" id="KV722531">
    <property type="protein sequence ID" value="OCH86363.1"/>
    <property type="molecule type" value="Genomic_DNA"/>
</dbReference>
<feature type="compositionally biased region" description="Low complexity" evidence="1">
    <location>
        <begin position="82"/>
        <end position="92"/>
    </location>
</feature>
<accession>A0A8E2ALG7</accession>
<evidence type="ECO:0000256" key="1">
    <source>
        <dbReference type="SAM" id="MobiDB-lite"/>
    </source>
</evidence>
<protein>
    <submittedName>
        <fullName evidence="2">Uncharacterized protein</fullName>
    </submittedName>
</protein>
<feature type="compositionally biased region" description="Low complexity" evidence="1">
    <location>
        <begin position="58"/>
        <end position="75"/>
    </location>
</feature>
<reference evidence="2 3" key="1">
    <citation type="submission" date="2016-07" db="EMBL/GenBank/DDBJ databases">
        <title>Draft genome of the white-rot fungus Obba rivulosa 3A-2.</title>
        <authorList>
            <consortium name="DOE Joint Genome Institute"/>
            <person name="Miettinen O."/>
            <person name="Riley R."/>
            <person name="Acob R."/>
            <person name="Barry K."/>
            <person name="Cullen D."/>
            <person name="De Vries R."/>
            <person name="Hainaut M."/>
            <person name="Hatakka A."/>
            <person name="Henrissat B."/>
            <person name="Hilden K."/>
            <person name="Kuo R."/>
            <person name="Labutti K."/>
            <person name="Lipzen A."/>
            <person name="Makela M.R."/>
            <person name="Sandor L."/>
            <person name="Spatafora J.W."/>
            <person name="Grigoriev I.V."/>
            <person name="Hibbett D.S."/>
        </authorList>
    </citation>
    <scope>NUCLEOTIDE SEQUENCE [LARGE SCALE GENOMIC DNA]</scope>
    <source>
        <strain evidence="2 3">3A-2</strain>
    </source>
</reference>
<evidence type="ECO:0000313" key="2">
    <source>
        <dbReference type="EMBL" id="OCH86363.1"/>
    </source>
</evidence>
<dbReference type="Proteomes" id="UP000250043">
    <property type="component" value="Unassembled WGS sequence"/>
</dbReference>
<keyword evidence="3" id="KW-1185">Reference proteome</keyword>
<proteinExistence type="predicted"/>
<organism evidence="2 3">
    <name type="scientific">Obba rivulosa</name>
    <dbReference type="NCBI Taxonomy" id="1052685"/>
    <lineage>
        <taxon>Eukaryota</taxon>
        <taxon>Fungi</taxon>
        <taxon>Dikarya</taxon>
        <taxon>Basidiomycota</taxon>
        <taxon>Agaricomycotina</taxon>
        <taxon>Agaricomycetes</taxon>
        <taxon>Polyporales</taxon>
        <taxon>Gelatoporiaceae</taxon>
        <taxon>Obba</taxon>
    </lineage>
</organism>
<gene>
    <name evidence="2" type="ORF">OBBRIDRAFT_890527</name>
</gene>
<evidence type="ECO:0000313" key="3">
    <source>
        <dbReference type="Proteomes" id="UP000250043"/>
    </source>
</evidence>
<feature type="region of interest" description="Disordered" evidence="1">
    <location>
        <begin position="1"/>
        <end position="92"/>
    </location>
</feature>
<dbReference type="AlphaFoldDB" id="A0A8E2ALG7"/>
<sequence>MDDAEEDRHEKRRGGARGWPSRTCRKPLHPRLISQKGNQNPGPTFRVPALAARTPIRSSTPHLELPPLLPPARSAAPPPPSSSSSTHTSCVPPHTAFRPASCLPLLFASHAPAARSPSVPPNGGPARRARVPRNPACSGGFSISPPKPFSMAKAPPRVILVRARRACPWRVDSILGGCLVPTNFIARPRPASPPHSH</sequence>